<organism evidence="3 4">
    <name type="scientific">Mycobacteroides saopaulense</name>
    <dbReference type="NCBI Taxonomy" id="1578165"/>
    <lineage>
        <taxon>Bacteria</taxon>
        <taxon>Bacillati</taxon>
        <taxon>Actinomycetota</taxon>
        <taxon>Actinomycetes</taxon>
        <taxon>Mycobacteriales</taxon>
        <taxon>Mycobacteriaceae</taxon>
        <taxon>Mycobacteroides</taxon>
    </lineage>
</organism>
<dbReference type="RefSeq" id="WP_083016224.1">
    <property type="nucleotide sequence ID" value="NZ_CP010271.1"/>
</dbReference>
<keyword evidence="1" id="KW-0479">Metal-binding</keyword>
<dbReference type="EMBL" id="MVII01000014">
    <property type="protein sequence ID" value="ORB57767.1"/>
    <property type="molecule type" value="Genomic_DNA"/>
</dbReference>
<dbReference type="OrthoDB" id="2613830at2"/>
<dbReference type="Gene3D" id="3.10.180.10">
    <property type="entry name" value="2,3-Dihydroxybiphenyl 1,2-Dioxygenase, domain 1"/>
    <property type="match status" value="1"/>
</dbReference>
<dbReference type="STRING" id="1578165.BKG68_20985"/>
<dbReference type="GO" id="GO:0004493">
    <property type="term" value="F:methylmalonyl-CoA epimerase activity"/>
    <property type="evidence" value="ECO:0007669"/>
    <property type="project" value="TreeGrafter"/>
</dbReference>
<proteinExistence type="predicted"/>
<dbReference type="PROSITE" id="PS51819">
    <property type="entry name" value="VOC"/>
    <property type="match status" value="1"/>
</dbReference>
<evidence type="ECO:0000313" key="3">
    <source>
        <dbReference type="EMBL" id="ORB57767.1"/>
    </source>
</evidence>
<sequence length="164" mass="18358">MSVNHVGITVPDIAAAIDWYREVFGFACVMGPRTLERGPNRELPPGLDARFRRARMAGLQTPNGVGVELFEFIDPMTDPPPELPVDYSRRGTWHLCLTVPDVQEQTRAVANRGGRIITAPRPVVAGRPWSMSYLTDPWGTVIELMSHDYTEIFTNWPTETGAHQ</sequence>
<dbReference type="GO" id="GO:0046872">
    <property type="term" value="F:metal ion binding"/>
    <property type="evidence" value="ECO:0007669"/>
    <property type="project" value="UniProtKB-KW"/>
</dbReference>
<gene>
    <name evidence="3" type="ORF">BST43_12500</name>
</gene>
<dbReference type="InterPro" id="IPR037523">
    <property type="entry name" value="VOC_core"/>
</dbReference>
<accession>A0A1S4VNE6</accession>
<dbReference type="InterPro" id="IPR004360">
    <property type="entry name" value="Glyas_Fos-R_dOase_dom"/>
</dbReference>
<dbReference type="PANTHER" id="PTHR43048">
    <property type="entry name" value="METHYLMALONYL-COA EPIMERASE"/>
    <property type="match status" value="1"/>
</dbReference>
<reference evidence="3 4" key="1">
    <citation type="submission" date="2016-12" db="EMBL/GenBank/DDBJ databases">
        <title>The new phylogeny of genus Mycobacterium.</title>
        <authorList>
            <person name="Tortoli E."/>
            <person name="Trovato A."/>
            <person name="Cirillo D.M."/>
        </authorList>
    </citation>
    <scope>NUCLEOTIDE SEQUENCE [LARGE SCALE GENOMIC DNA]</scope>
    <source>
        <strain evidence="3 4">CCUG 66554</strain>
    </source>
</reference>
<dbReference type="InterPro" id="IPR051785">
    <property type="entry name" value="MMCE/EMCE_epimerase"/>
</dbReference>
<dbReference type="Proteomes" id="UP000192434">
    <property type="component" value="Unassembled WGS sequence"/>
</dbReference>
<dbReference type="SUPFAM" id="SSF54593">
    <property type="entry name" value="Glyoxalase/Bleomycin resistance protein/Dihydroxybiphenyl dioxygenase"/>
    <property type="match status" value="1"/>
</dbReference>
<dbReference type="GO" id="GO:0046491">
    <property type="term" value="P:L-methylmalonyl-CoA metabolic process"/>
    <property type="evidence" value="ECO:0007669"/>
    <property type="project" value="TreeGrafter"/>
</dbReference>
<feature type="domain" description="VOC" evidence="2">
    <location>
        <begin position="2"/>
        <end position="147"/>
    </location>
</feature>
<protein>
    <submittedName>
        <fullName evidence="3">Glyoxalase</fullName>
    </submittedName>
</protein>
<dbReference type="AlphaFoldDB" id="A0A1S4VNE6"/>
<evidence type="ECO:0000259" key="2">
    <source>
        <dbReference type="PROSITE" id="PS51819"/>
    </source>
</evidence>
<comment type="caution">
    <text evidence="3">The sequence shown here is derived from an EMBL/GenBank/DDBJ whole genome shotgun (WGS) entry which is preliminary data.</text>
</comment>
<name>A0A1S4VNE6_9MYCO</name>
<dbReference type="Pfam" id="PF00903">
    <property type="entry name" value="Glyoxalase"/>
    <property type="match status" value="1"/>
</dbReference>
<dbReference type="KEGG" id="msao:MYCSP_04515"/>
<dbReference type="InterPro" id="IPR029068">
    <property type="entry name" value="Glyas_Bleomycin-R_OHBP_Dase"/>
</dbReference>
<dbReference type="PANTHER" id="PTHR43048:SF6">
    <property type="entry name" value="BLR8189 PROTEIN"/>
    <property type="match status" value="1"/>
</dbReference>
<evidence type="ECO:0000313" key="4">
    <source>
        <dbReference type="Proteomes" id="UP000192434"/>
    </source>
</evidence>
<evidence type="ECO:0000256" key="1">
    <source>
        <dbReference type="ARBA" id="ARBA00022723"/>
    </source>
</evidence>